<dbReference type="EMBL" id="JAMKOV010000006">
    <property type="protein sequence ID" value="KAI8039201.1"/>
    <property type="molecule type" value="Genomic_DNA"/>
</dbReference>
<feature type="region of interest" description="Disordered" evidence="16">
    <location>
        <begin position="287"/>
        <end position="313"/>
    </location>
</feature>
<feature type="compositionally biased region" description="Low complexity" evidence="16">
    <location>
        <begin position="293"/>
        <end position="313"/>
    </location>
</feature>
<evidence type="ECO:0000256" key="15">
    <source>
        <dbReference type="ARBA" id="ARBA00023170"/>
    </source>
</evidence>
<keyword evidence="9" id="KW-0106">Calcium</keyword>
<dbReference type="InterPro" id="IPR005683">
    <property type="entry name" value="Tom22"/>
</dbReference>
<dbReference type="FunFam" id="1.10.238.10:FF:000422">
    <property type="entry name" value="Uncharacterized protein, isoform A"/>
    <property type="match status" value="1"/>
</dbReference>
<evidence type="ECO:0000256" key="6">
    <source>
        <dbReference type="ARBA" id="ARBA00022723"/>
    </source>
</evidence>
<evidence type="ECO:0000256" key="5">
    <source>
        <dbReference type="ARBA" id="ARBA00022692"/>
    </source>
</evidence>
<keyword evidence="8" id="KW-1000">Mitochondrion outer membrane</keyword>
<evidence type="ECO:0000256" key="9">
    <source>
        <dbReference type="ARBA" id="ARBA00022837"/>
    </source>
</evidence>
<keyword evidence="11" id="KW-1133">Transmembrane helix</keyword>
<evidence type="ECO:0000256" key="1">
    <source>
        <dbReference type="ARBA" id="ARBA00004572"/>
    </source>
</evidence>
<keyword evidence="10" id="KW-0653">Protein transport</keyword>
<keyword evidence="15" id="KW-0675">Receptor</keyword>
<evidence type="ECO:0000256" key="13">
    <source>
        <dbReference type="ARBA" id="ARBA00023128"/>
    </source>
</evidence>
<evidence type="ECO:0000256" key="16">
    <source>
        <dbReference type="SAM" id="MobiDB-lite"/>
    </source>
</evidence>
<evidence type="ECO:0000259" key="17">
    <source>
        <dbReference type="PROSITE" id="PS50222"/>
    </source>
</evidence>
<keyword evidence="5" id="KW-0812">Transmembrane</keyword>
<dbReference type="GO" id="GO:0005509">
    <property type="term" value="F:calcium ion binding"/>
    <property type="evidence" value="ECO:0007669"/>
    <property type="project" value="InterPro"/>
</dbReference>
<dbReference type="PANTHER" id="PTHR12504:SF0">
    <property type="entry name" value="MITOCHONDRIAL IMPORT RECEPTOR SUBUNIT TOM22 HOMOLOG"/>
    <property type="match status" value="1"/>
</dbReference>
<reference evidence="18" key="1">
    <citation type="journal article" date="2023" name="Genome Biol. Evol.">
        <title>Long-read-based Genome Assembly of Drosophila gunungcola Reveals Fewer Chemosensory Genes in Flower-breeding Species.</title>
        <authorList>
            <person name="Negi A."/>
            <person name="Liao B.Y."/>
            <person name="Yeh S.D."/>
        </authorList>
    </citation>
    <scope>NUCLEOTIDE SEQUENCE</scope>
    <source>
        <strain evidence="18">Sukarami</strain>
    </source>
</reference>
<dbReference type="Pfam" id="PF04281">
    <property type="entry name" value="Tom22"/>
    <property type="match status" value="1"/>
</dbReference>
<sequence>MDHKEIASEVRDLRTAFDLLDRNRDGRVTANELQFMLKNLGINVSDELIHDLIREASHSGNGLINEAEFLQWVGRIQALRDDQQSHEDSKDSKPVDEADDVTEDLIAAFRVFDRDGNGFITRDELQTAMEMIGEPLNEQQLEQLLVIADLDQDGRINYEVKIEDLMDSDPEIEFIEKDSGMSSLGGSKDETPERRAVAATSNEPQGENYDDEPEESASERIWGLTEMFPEPLRNAVGAVSKATVSGVKGFYTFSCNASWIFFTSSVILFAPVIFETERAQMEELQKSQQKQVLLGPSSAMGPGGSSPSLPLIR</sequence>
<evidence type="ECO:0000256" key="4">
    <source>
        <dbReference type="ARBA" id="ARBA00022448"/>
    </source>
</evidence>
<dbReference type="PANTHER" id="PTHR12504">
    <property type="entry name" value="MITOCHONDRIAL IMPORT RECEPTOR SUBUNIT TOM22"/>
    <property type="match status" value="1"/>
</dbReference>
<dbReference type="Proteomes" id="UP001059596">
    <property type="component" value="Unassembled WGS sequence"/>
</dbReference>
<feature type="domain" description="EF-hand" evidence="17">
    <location>
        <begin position="100"/>
        <end position="135"/>
    </location>
</feature>
<keyword evidence="6" id="KW-0479">Metal-binding</keyword>
<dbReference type="InterPro" id="IPR018247">
    <property type="entry name" value="EF_Hand_1_Ca_BS"/>
</dbReference>
<organism evidence="18 19">
    <name type="scientific">Drosophila gunungcola</name>
    <name type="common">fruit fly</name>
    <dbReference type="NCBI Taxonomy" id="103775"/>
    <lineage>
        <taxon>Eukaryota</taxon>
        <taxon>Metazoa</taxon>
        <taxon>Ecdysozoa</taxon>
        <taxon>Arthropoda</taxon>
        <taxon>Hexapoda</taxon>
        <taxon>Insecta</taxon>
        <taxon>Pterygota</taxon>
        <taxon>Neoptera</taxon>
        <taxon>Endopterygota</taxon>
        <taxon>Diptera</taxon>
        <taxon>Brachycera</taxon>
        <taxon>Muscomorpha</taxon>
        <taxon>Ephydroidea</taxon>
        <taxon>Drosophilidae</taxon>
        <taxon>Drosophila</taxon>
        <taxon>Sophophora</taxon>
    </lineage>
</organism>
<evidence type="ECO:0000256" key="2">
    <source>
        <dbReference type="ARBA" id="ARBA00009874"/>
    </source>
</evidence>
<keyword evidence="14" id="KW-0472">Membrane</keyword>
<dbReference type="InterPro" id="IPR002048">
    <property type="entry name" value="EF_hand_dom"/>
</dbReference>
<comment type="similarity">
    <text evidence="2">Belongs to the Tom22 family.</text>
</comment>
<comment type="subcellular location">
    <subcellularLocation>
        <location evidence="1">Mitochondrion outer membrane</location>
        <topology evidence="1">Single-pass membrane protein</topology>
    </subcellularLocation>
</comment>
<dbReference type="CDD" id="cd00051">
    <property type="entry name" value="EFh"/>
    <property type="match status" value="1"/>
</dbReference>
<evidence type="ECO:0000256" key="7">
    <source>
        <dbReference type="ARBA" id="ARBA00022737"/>
    </source>
</evidence>
<dbReference type="InterPro" id="IPR011992">
    <property type="entry name" value="EF-hand-dom_pair"/>
</dbReference>
<gene>
    <name evidence="18" type="ORF">M5D96_007918</name>
</gene>
<dbReference type="CDD" id="cd22884">
    <property type="entry name" value="TOM22"/>
    <property type="match status" value="1"/>
</dbReference>
<evidence type="ECO:0000256" key="3">
    <source>
        <dbReference type="ARBA" id="ARBA00016229"/>
    </source>
</evidence>
<evidence type="ECO:0000256" key="12">
    <source>
        <dbReference type="ARBA" id="ARBA00023010"/>
    </source>
</evidence>
<keyword evidence="19" id="KW-1185">Reference proteome</keyword>
<keyword evidence="12" id="KW-0811">Translocation</keyword>
<keyword evidence="13" id="KW-0496">Mitochondrion</keyword>
<dbReference type="AlphaFoldDB" id="A0A9Q0BPA5"/>
<evidence type="ECO:0000313" key="18">
    <source>
        <dbReference type="EMBL" id="KAI8039201.1"/>
    </source>
</evidence>
<evidence type="ECO:0000256" key="8">
    <source>
        <dbReference type="ARBA" id="ARBA00022787"/>
    </source>
</evidence>
<dbReference type="GO" id="GO:0006886">
    <property type="term" value="P:intracellular protein transport"/>
    <property type="evidence" value="ECO:0007669"/>
    <property type="project" value="InterPro"/>
</dbReference>
<dbReference type="SUPFAM" id="SSF47473">
    <property type="entry name" value="EF-hand"/>
    <property type="match status" value="1"/>
</dbReference>
<feature type="region of interest" description="Disordered" evidence="16">
    <location>
        <begin position="177"/>
        <end position="217"/>
    </location>
</feature>
<feature type="domain" description="EF-hand" evidence="17">
    <location>
        <begin position="8"/>
        <end position="43"/>
    </location>
</feature>
<dbReference type="SMART" id="SM00054">
    <property type="entry name" value="EFh"/>
    <property type="match status" value="4"/>
</dbReference>
<comment type="caution">
    <text evidence="18">The sequence shown here is derived from an EMBL/GenBank/DDBJ whole genome shotgun (WGS) entry which is preliminary data.</text>
</comment>
<name>A0A9Q0BPA5_9MUSC</name>
<proteinExistence type="inferred from homology"/>
<keyword evidence="7" id="KW-0677">Repeat</keyword>
<dbReference type="FunFam" id="1.10.238.10:FF:000181">
    <property type="entry name" value="CALML5 isoform 1"/>
    <property type="match status" value="1"/>
</dbReference>
<protein>
    <recommendedName>
        <fullName evidence="3">Mitochondrial import receptor subunit TOM22 homolog</fullName>
    </recommendedName>
</protein>
<evidence type="ECO:0000256" key="14">
    <source>
        <dbReference type="ARBA" id="ARBA00023136"/>
    </source>
</evidence>
<dbReference type="PROSITE" id="PS00018">
    <property type="entry name" value="EF_HAND_1"/>
    <property type="match status" value="2"/>
</dbReference>
<evidence type="ECO:0000313" key="19">
    <source>
        <dbReference type="Proteomes" id="UP001059596"/>
    </source>
</evidence>
<accession>A0A9Q0BPA5</accession>
<dbReference type="Gene3D" id="1.10.238.10">
    <property type="entry name" value="EF-hand"/>
    <property type="match status" value="2"/>
</dbReference>
<dbReference type="Pfam" id="PF13499">
    <property type="entry name" value="EF-hand_7"/>
    <property type="match status" value="2"/>
</dbReference>
<evidence type="ECO:0000256" key="11">
    <source>
        <dbReference type="ARBA" id="ARBA00022989"/>
    </source>
</evidence>
<dbReference type="PROSITE" id="PS50222">
    <property type="entry name" value="EF_HAND_2"/>
    <property type="match status" value="2"/>
</dbReference>
<dbReference type="GO" id="GO:0005741">
    <property type="term" value="C:mitochondrial outer membrane"/>
    <property type="evidence" value="ECO:0007669"/>
    <property type="project" value="UniProtKB-SubCell"/>
</dbReference>
<evidence type="ECO:0000256" key="10">
    <source>
        <dbReference type="ARBA" id="ARBA00022927"/>
    </source>
</evidence>
<feature type="compositionally biased region" description="Basic and acidic residues" evidence="16">
    <location>
        <begin position="187"/>
        <end position="196"/>
    </location>
</feature>
<keyword evidence="4" id="KW-0813">Transport</keyword>